<organism evidence="3 4">
    <name type="scientific">Metabacillus endolithicus</name>
    <dbReference type="NCBI Taxonomy" id="1535204"/>
    <lineage>
        <taxon>Bacteria</taxon>
        <taxon>Bacillati</taxon>
        <taxon>Bacillota</taxon>
        <taxon>Bacilli</taxon>
        <taxon>Bacillales</taxon>
        <taxon>Bacillaceae</taxon>
        <taxon>Metabacillus</taxon>
    </lineage>
</organism>
<evidence type="ECO:0000313" key="4">
    <source>
        <dbReference type="Proteomes" id="UP001597318"/>
    </source>
</evidence>
<keyword evidence="4" id="KW-1185">Reference proteome</keyword>
<evidence type="ECO:0000313" key="3">
    <source>
        <dbReference type="EMBL" id="MFD2214383.1"/>
    </source>
</evidence>
<evidence type="ECO:0000256" key="1">
    <source>
        <dbReference type="SAM" id="Phobius"/>
    </source>
</evidence>
<accession>A0ABW5BWR7</accession>
<name>A0ABW5BWR7_9BACI</name>
<dbReference type="SUPFAM" id="SSF48317">
    <property type="entry name" value="Acid phosphatase/Vanadium-dependent haloperoxidase"/>
    <property type="match status" value="1"/>
</dbReference>
<dbReference type="PANTHER" id="PTHR14969:SF13">
    <property type="entry name" value="AT30094P"/>
    <property type="match status" value="1"/>
</dbReference>
<dbReference type="SMART" id="SM00014">
    <property type="entry name" value="acidPPc"/>
    <property type="match status" value="1"/>
</dbReference>
<proteinExistence type="predicted"/>
<dbReference type="Gene3D" id="1.20.144.10">
    <property type="entry name" value="Phosphatidic acid phosphatase type 2/haloperoxidase"/>
    <property type="match status" value="2"/>
</dbReference>
<protein>
    <submittedName>
        <fullName evidence="3">Phosphatase PAP2 family protein</fullName>
    </submittedName>
</protein>
<dbReference type="RefSeq" id="WP_247343808.1">
    <property type="nucleotide sequence ID" value="NZ_CP095550.1"/>
</dbReference>
<feature type="transmembrane region" description="Helical" evidence="1">
    <location>
        <begin position="177"/>
        <end position="198"/>
    </location>
</feature>
<dbReference type="Pfam" id="PF01569">
    <property type="entry name" value="PAP2"/>
    <property type="match status" value="1"/>
</dbReference>
<keyword evidence="1" id="KW-0472">Membrane</keyword>
<sequence length="208" mass="24034">MKWFVIAACLIFVTCASVYSTDFFYNIDVSVTLFFEKLRLPFLTDVFLVITEMGSLKFYLPLCLVIGLYFLFKRKIVGVIFLFVVLYSVRQLNYQLKELFSRERPSFDAVYEASHYSFPSGHAMNSAAIYGFISFLLLFYIIKNPNKRIIAAIITAVLVFLIGVSRIYLGVHYLTDVLAGWSAGFIWLVILSAIFAKIHQFIDKNRRY</sequence>
<feature type="transmembrane region" description="Helical" evidence="1">
    <location>
        <begin position="46"/>
        <end position="71"/>
    </location>
</feature>
<dbReference type="Proteomes" id="UP001597318">
    <property type="component" value="Unassembled WGS sequence"/>
</dbReference>
<feature type="transmembrane region" description="Helical" evidence="1">
    <location>
        <begin position="76"/>
        <end position="94"/>
    </location>
</feature>
<gene>
    <name evidence="3" type="ORF">ACFSKK_11890</name>
</gene>
<dbReference type="EMBL" id="JBHUIK010000002">
    <property type="protein sequence ID" value="MFD2214383.1"/>
    <property type="molecule type" value="Genomic_DNA"/>
</dbReference>
<dbReference type="PANTHER" id="PTHR14969">
    <property type="entry name" value="SPHINGOSINE-1-PHOSPHATE PHOSPHOHYDROLASE"/>
    <property type="match status" value="1"/>
</dbReference>
<keyword evidence="1" id="KW-0812">Transmembrane</keyword>
<feature type="transmembrane region" description="Helical" evidence="1">
    <location>
        <begin position="123"/>
        <end position="142"/>
    </location>
</feature>
<keyword evidence="1" id="KW-1133">Transmembrane helix</keyword>
<comment type="caution">
    <text evidence="3">The sequence shown here is derived from an EMBL/GenBank/DDBJ whole genome shotgun (WGS) entry which is preliminary data.</text>
</comment>
<evidence type="ECO:0000259" key="2">
    <source>
        <dbReference type="SMART" id="SM00014"/>
    </source>
</evidence>
<reference evidence="4" key="1">
    <citation type="journal article" date="2019" name="Int. J. Syst. Evol. Microbiol.">
        <title>The Global Catalogue of Microorganisms (GCM) 10K type strain sequencing project: providing services to taxonomists for standard genome sequencing and annotation.</title>
        <authorList>
            <consortium name="The Broad Institute Genomics Platform"/>
            <consortium name="The Broad Institute Genome Sequencing Center for Infectious Disease"/>
            <person name="Wu L."/>
            <person name="Ma J."/>
        </authorList>
    </citation>
    <scope>NUCLEOTIDE SEQUENCE [LARGE SCALE GENOMIC DNA]</scope>
    <source>
        <strain evidence="4">CGMCC 1.15474</strain>
    </source>
</reference>
<dbReference type="CDD" id="cd03392">
    <property type="entry name" value="PAP2_like_2"/>
    <property type="match status" value="1"/>
</dbReference>
<feature type="transmembrane region" description="Helical" evidence="1">
    <location>
        <begin position="149"/>
        <end position="171"/>
    </location>
</feature>
<dbReference type="InterPro" id="IPR000326">
    <property type="entry name" value="PAP2/HPO"/>
</dbReference>
<feature type="domain" description="Phosphatidic acid phosphatase type 2/haloperoxidase" evidence="2">
    <location>
        <begin position="76"/>
        <end position="192"/>
    </location>
</feature>
<dbReference type="InterPro" id="IPR036938">
    <property type="entry name" value="PAP2/HPO_sf"/>
</dbReference>